<dbReference type="RefSeq" id="WP_011972147.1">
    <property type="nucleotide sequence ID" value="NC_009634.1"/>
</dbReference>
<gene>
    <name evidence="2" type="ordered locus">Mevan_0335</name>
</gene>
<evidence type="ECO:0000313" key="3">
    <source>
        <dbReference type="Proteomes" id="UP000001107"/>
    </source>
</evidence>
<sequence length="141" mass="13957">MSSMLKPVLIGGIVCGILAGIPIVNCLNACCLLYILAGVITAHMMINNGEKGLGNFAVAGGLSGTVAGIIGGILSFIFSLIMNVLSTVFNLSTDSGMHVSEGILGIGASAAGGIIGIIFAVIFGAISGAIGSVVYSKIKGI</sequence>
<dbReference type="Proteomes" id="UP000001107">
    <property type="component" value="Chromosome"/>
</dbReference>
<keyword evidence="1" id="KW-0472">Membrane</keyword>
<proteinExistence type="predicted"/>
<evidence type="ECO:0008006" key="4">
    <source>
        <dbReference type="Google" id="ProtNLM"/>
    </source>
</evidence>
<accession>A6UP22</accession>
<dbReference type="HOGENOM" id="CLU_151706_0_0_2"/>
<feature type="transmembrane region" description="Helical" evidence="1">
    <location>
        <begin position="6"/>
        <end position="36"/>
    </location>
</feature>
<protein>
    <recommendedName>
        <fullName evidence="4">DUF5518 domain-containing protein</fullName>
    </recommendedName>
</protein>
<dbReference type="AlphaFoldDB" id="A6UP22"/>
<evidence type="ECO:0000256" key="1">
    <source>
        <dbReference type="SAM" id="Phobius"/>
    </source>
</evidence>
<keyword evidence="1" id="KW-0812">Transmembrane</keyword>
<reference evidence="2" key="1">
    <citation type="submission" date="2007-06" db="EMBL/GenBank/DDBJ databases">
        <title>Complete sequence of Methanococcus vannielii SB.</title>
        <authorList>
            <consortium name="US DOE Joint Genome Institute"/>
            <person name="Copeland A."/>
            <person name="Lucas S."/>
            <person name="Lapidus A."/>
            <person name="Barry K."/>
            <person name="Glavina del Rio T."/>
            <person name="Dalin E."/>
            <person name="Tice H."/>
            <person name="Pitluck S."/>
            <person name="Chain P."/>
            <person name="Malfatti S."/>
            <person name="Shin M."/>
            <person name="Vergez L."/>
            <person name="Schmutz J."/>
            <person name="Larimer F."/>
            <person name="Land M."/>
            <person name="Hauser L."/>
            <person name="Kyrpides N."/>
            <person name="Anderson I."/>
            <person name="Sieprawska-Lupa M."/>
            <person name="Whitman W.B."/>
            <person name="Richardson P."/>
        </authorList>
    </citation>
    <scope>NUCLEOTIDE SEQUENCE [LARGE SCALE GENOMIC DNA]</scope>
    <source>
        <strain evidence="2">SB</strain>
    </source>
</reference>
<dbReference type="OrthoDB" id="384519at2157"/>
<dbReference type="STRING" id="406327.Mevan_0335"/>
<organism evidence="2 3">
    <name type="scientific">Methanococcus vannielii (strain ATCC 35089 / DSM 1224 / JCM 13029 / OCM 148 / SB)</name>
    <dbReference type="NCBI Taxonomy" id="406327"/>
    <lineage>
        <taxon>Archaea</taxon>
        <taxon>Methanobacteriati</taxon>
        <taxon>Methanobacteriota</taxon>
        <taxon>Methanomada group</taxon>
        <taxon>Methanococci</taxon>
        <taxon>Methanococcales</taxon>
        <taxon>Methanococcaceae</taxon>
        <taxon>Methanococcus</taxon>
    </lineage>
</organism>
<evidence type="ECO:0000313" key="2">
    <source>
        <dbReference type="EMBL" id="ABR54244.1"/>
    </source>
</evidence>
<keyword evidence="1" id="KW-1133">Transmembrane helix</keyword>
<keyword evidence="3" id="KW-1185">Reference proteome</keyword>
<name>A6UP22_METVS</name>
<dbReference type="GeneID" id="5325918"/>
<dbReference type="KEGG" id="mvn:Mevan_0335"/>
<dbReference type="EMBL" id="CP000742">
    <property type="protein sequence ID" value="ABR54244.1"/>
    <property type="molecule type" value="Genomic_DNA"/>
</dbReference>
<feature type="transmembrane region" description="Helical" evidence="1">
    <location>
        <begin position="56"/>
        <end position="82"/>
    </location>
</feature>
<feature type="transmembrane region" description="Helical" evidence="1">
    <location>
        <begin position="102"/>
        <end position="135"/>
    </location>
</feature>
<dbReference type="eggNOG" id="arCOG04907">
    <property type="taxonomic scope" value="Archaea"/>
</dbReference>